<organism evidence="2 3">
    <name type="scientific">Blautia ammoniilytica</name>
    <dbReference type="NCBI Taxonomy" id="2981782"/>
    <lineage>
        <taxon>Bacteria</taxon>
        <taxon>Bacillati</taxon>
        <taxon>Bacillota</taxon>
        <taxon>Clostridia</taxon>
        <taxon>Lachnospirales</taxon>
        <taxon>Lachnospiraceae</taxon>
        <taxon>Blautia</taxon>
    </lineage>
</organism>
<protein>
    <submittedName>
        <fullName evidence="2">Uncharacterized protein</fullName>
    </submittedName>
</protein>
<proteinExistence type="predicted"/>
<sequence length="52" mass="6251">MKSRNRLKQSLSQFSYKHKKLDSHMNKMRRSTEELTNMLEHMGGKKAEKKEN</sequence>
<keyword evidence="3" id="KW-1185">Reference proteome</keyword>
<comment type="caution">
    <text evidence="2">The sequence shown here is derived from an EMBL/GenBank/DDBJ whole genome shotgun (WGS) entry which is preliminary data.</text>
</comment>
<feature type="region of interest" description="Disordered" evidence="1">
    <location>
        <begin position="1"/>
        <end position="52"/>
    </location>
</feature>
<evidence type="ECO:0000313" key="2">
    <source>
        <dbReference type="EMBL" id="MCU6766470.1"/>
    </source>
</evidence>
<evidence type="ECO:0000313" key="3">
    <source>
        <dbReference type="Proteomes" id="UP001652409"/>
    </source>
</evidence>
<feature type="compositionally biased region" description="Basic and acidic residues" evidence="1">
    <location>
        <begin position="22"/>
        <end position="33"/>
    </location>
</feature>
<gene>
    <name evidence="2" type="ORF">OCV61_13805</name>
</gene>
<accession>A0ABT2TW88</accession>
<name>A0ABT2TW88_9FIRM</name>
<evidence type="ECO:0000256" key="1">
    <source>
        <dbReference type="SAM" id="MobiDB-lite"/>
    </source>
</evidence>
<dbReference type="EMBL" id="JAOQJL010000031">
    <property type="protein sequence ID" value="MCU6766470.1"/>
    <property type="molecule type" value="Genomic_DNA"/>
</dbReference>
<dbReference type="RefSeq" id="WP_173727086.1">
    <property type="nucleotide sequence ID" value="NZ_JAOQJL010000031.1"/>
</dbReference>
<feature type="compositionally biased region" description="Basic and acidic residues" evidence="1">
    <location>
        <begin position="42"/>
        <end position="52"/>
    </location>
</feature>
<dbReference type="Proteomes" id="UP001652409">
    <property type="component" value="Unassembled WGS sequence"/>
</dbReference>
<reference evidence="2 3" key="1">
    <citation type="journal article" date="2021" name="ISME Commun">
        <title>Automated analysis of genomic sequences facilitates high-throughput and comprehensive description of bacteria.</title>
        <authorList>
            <person name="Hitch T.C.A."/>
        </authorList>
    </citation>
    <scope>NUCLEOTIDE SEQUENCE [LARGE SCALE GENOMIC DNA]</scope>
    <source>
        <strain evidence="2 3">Sanger_23</strain>
    </source>
</reference>